<protein>
    <recommendedName>
        <fullName evidence="1">N-acetyltransferase domain-containing protein</fullName>
    </recommendedName>
</protein>
<organism evidence="2 3">
    <name type="scientific">Flavilitoribacter nigricans (strain ATCC 23147 / DSM 23189 / NBRC 102662 / NCIMB 1420 / SS-2)</name>
    <name type="common">Lewinella nigricans</name>
    <dbReference type="NCBI Taxonomy" id="1122177"/>
    <lineage>
        <taxon>Bacteria</taxon>
        <taxon>Pseudomonadati</taxon>
        <taxon>Bacteroidota</taxon>
        <taxon>Saprospiria</taxon>
        <taxon>Saprospirales</taxon>
        <taxon>Lewinellaceae</taxon>
        <taxon>Flavilitoribacter</taxon>
    </lineage>
</organism>
<dbReference type="Gene3D" id="3.40.630.30">
    <property type="match status" value="1"/>
</dbReference>
<gene>
    <name evidence="2" type="ORF">CRP01_34640</name>
</gene>
<dbReference type="PANTHER" id="PTHR41368:SF1">
    <property type="entry name" value="PROTEIN YGHO"/>
    <property type="match status" value="1"/>
</dbReference>
<dbReference type="SUPFAM" id="SSF55729">
    <property type="entry name" value="Acyl-CoA N-acyltransferases (Nat)"/>
    <property type="match status" value="1"/>
</dbReference>
<dbReference type="InterPro" id="IPR039968">
    <property type="entry name" value="BcerS-like"/>
</dbReference>
<dbReference type="PROSITE" id="PS51186">
    <property type="entry name" value="GNAT"/>
    <property type="match status" value="1"/>
</dbReference>
<evidence type="ECO:0000313" key="3">
    <source>
        <dbReference type="Proteomes" id="UP000223913"/>
    </source>
</evidence>
<comment type="caution">
    <text evidence="2">The sequence shown here is derived from an EMBL/GenBank/DDBJ whole genome shotgun (WGS) entry which is preliminary data.</text>
</comment>
<evidence type="ECO:0000313" key="2">
    <source>
        <dbReference type="EMBL" id="PHN01932.1"/>
    </source>
</evidence>
<dbReference type="EMBL" id="PDUD01000047">
    <property type="protein sequence ID" value="PHN01932.1"/>
    <property type="molecule type" value="Genomic_DNA"/>
</dbReference>
<reference evidence="2 3" key="1">
    <citation type="submission" date="2017-10" db="EMBL/GenBank/DDBJ databases">
        <title>The draft genome sequence of Lewinella nigricans NBRC 102662.</title>
        <authorList>
            <person name="Wang K."/>
        </authorList>
    </citation>
    <scope>NUCLEOTIDE SEQUENCE [LARGE SCALE GENOMIC DNA]</scope>
    <source>
        <strain evidence="2 3">NBRC 102662</strain>
    </source>
</reference>
<dbReference type="PANTHER" id="PTHR41368">
    <property type="entry name" value="PROTEIN YGHO"/>
    <property type="match status" value="1"/>
</dbReference>
<keyword evidence="3" id="KW-1185">Reference proteome</keyword>
<dbReference type="GO" id="GO:0016747">
    <property type="term" value="F:acyltransferase activity, transferring groups other than amino-acyl groups"/>
    <property type="evidence" value="ECO:0007669"/>
    <property type="project" value="InterPro"/>
</dbReference>
<dbReference type="RefSeq" id="WP_099154666.1">
    <property type="nucleotide sequence ID" value="NZ_PDUD01000047.1"/>
</dbReference>
<dbReference type="Proteomes" id="UP000223913">
    <property type="component" value="Unassembled WGS sequence"/>
</dbReference>
<feature type="domain" description="N-acetyltransferase" evidence="1">
    <location>
        <begin position="202"/>
        <end position="385"/>
    </location>
</feature>
<dbReference type="AlphaFoldDB" id="A0A2D0N058"/>
<sequence length="393" mass="45860">MQFIEVKDKATWRLFHRVPHIVYQNDDNWICPLESDIEAVFDPEKNKTFQHGEAKLWVLLNDRDEPIGRIAAFIDHKRNEELEHQMGGIGYFESIDDQEVAFALFRQAEEYLKSKGIQGVDGPVNFGERDKFWGLLVKNFGPPIFMENYHPRYYRAFFEDWGFQPYEQVLTMKGALDEVPVDRFGALARRMKERYPYRVESIDLNNLDQISVHFAEVYNAAFTHFPYFKPLEPALIKEALKQLRPIATNEMGCVAFHEDQPVGIAGLHPDINPFLKHAKGKLSWWKIPRFLYNLKFQHPRSLKGIIFGVHPDFQGKGVFALLIDHLAHASNDFNLRQHKHLILCTIRGHNQIMVNTMFKLGVKPDRVHYAYRKMLEPGLEVHPLDFIDDSSVE</sequence>
<accession>A0A2D0N058</accession>
<dbReference type="InterPro" id="IPR016181">
    <property type="entry name" value="Acyl_CoA_acyltransferase"/>
</dbReference>
<proteinExistence type="predicted"/>
<evidence type="ECO:0000259" key="1">
    <source>
        <dbReference type="PROSITE" id="PS51186"/>
    </source>
</evidence>
<dbReference type="InterPro" id="IPR000182">
    <property type="entry name" value="GNAT_dom"/>
</dbReference>
<name>A0A2D0N058_FLAN2</name>
<dbReference type="OrthoDB" id="9806005at2"/>